<sequence length="330" mass="36397">MAASEVISPARLTPNILKGHLMGVGTWAWGERNVWGYESYDASFNEASTKEAFHRSVELGVRLIDTASVYGNGESERLIGRFLKTLSPEQHENVVIATKYRPMPWHFNCRQQLLKSIKESLERLNVEKVGLLQVHGPALSIRSIEHLCDGLADAYEAGFCTSVGVSNFSAKELRRAHSALKKRNISLSSNQIELSLLRLKPELDGLLATCKELDVSILAYSPLAMGRLTGKYSTSNPPPKGRSFGNVRMDEIEPLLEKMKAIALQHGKTVAQVALNWCICKGAIPIPGAKNAKQAEDNAGALGWMLTPEDIQQLDALGRKGHNTIYWQHG</sequence>
<name>A0ACC2BN69_DIPCM</name>
<reference evidence="2" key="1">
    <citation type="journal article" date="2024" name="Proc. Natl. Acad. Sci. U.S.A.">
        <title>Extraordinary preservation of gene collinearity over three hundred million years revealed in homosporous lycophytes.</title>
        <authorList>
            <person name="Li C."/>
            <person name="Wickell D."/>
            <person name="Kuo L.Y."/>
            <person name="Chen X."/>
            <person name="Nie B."/>
            <person name="Liao X."/>
            <person name="Peng D."/>
            <person name="Ji J."/>
            <person name="Jenkins J."/>
            <person name="Williams M."/>
            <person name="Shu S."/>
            <person name="Plott C."/>
            <person name="Barry K."/>
            <person name="Rajasekar S."/>
            <person name="Grimwood J."/>
            <person name="Han X."/>
            <person name="Sun S."/>
            <person name="Hou Z."/>
            <person name="He W."/>
            <person name="Dai G."/>
            <person name="Sun C."/>
            <person name="Schmutz J."/>
            <person name="Leebens-Mack J.H."/>
            <person name="Li F.W."/>
            <person name="Wang L."/>
        </authorList>
    </citation>
    <scope>NUCLEOTIDE SEQUENCE [LARGE SCALE GENOMIC DNA]</scope>
    <source>
        <strain evidence="2">cv. PW_Plant_1</strain>
    </source>
</reference>
<accession>A0ACC2BN69</accession>
<proteinExistence type="predicted"/>
<dbReference type="EMBL" id="CM055105">
    <property type="protein sequence ID" value="KAJ7531196.1"/>
    <property type="molecule type" value="Genomic_DNA"/>
</dbReference>
<dbReference type="Proteomes" id="UP001162992">
    <property type="component" value="Chromosome 14"/>
</dbReference>
<evidence type="ECO:0000313" key="1">
    <source>
        <dbReference type="EMBL" id="KAJ7531196.1"/>
    </source>
</evidence>
<evidence type="ECO:0000313" key="2">
    <source>
        <dbReference type="Proteomes" id="UP001162992"/>
    </source>
</evidence>
<keyword evidence="2" id="KW-1185">Reference proteome</keyword>
<comment type="caution">
    <text evidence="1">The sequence shown here is derived from an EMBL/GenBank/DDBJ whole genome shotgun (WGS) entry which is preliminary data.</text>
</comment>
<organism evidence="1 2">
    <name type="scientific">Diphasiastrum complanatum</name>
    <name type="common">Issler's clubmoss</name>
    <name type="synonym">Lycopodium complanatum</name>
    <dbReference type="NCBI Taxonomy" id="34168"/>
    <lineage>
        <taxon>Eukaryota</taxon>
        <taxon>Viridiplantae</taxon>
        <taxon>Streptophyta</taxon>
        <taxon>Embryophyta</taxon>
        <taxon>Tracheophyta</taxon>
        <taxon>Lycopodiopsida</taxon>
        <taxon>Lycopodiales</taxon>
        <taxon>Lycopodiaceae</taxon>
        <taxon>Lycopodioideae</taxon>
        <taxon>Diphasiastrum</taxon>
    </lineage>
</organism>
<protein>
    <submittedName>
        <fullName evidence="1">Uncharacterized protein</fullName>
    </submittedName>
</protein>
<gene>
    <name evidence="1" type="ORF">O6H91_14G035900</name>
</gene>